<evidence type="ECO:0000256" key="1">
    <source>
        <dbReference type="SAM" id="SignalP"/>
    </source>
</evidence>
<keyword evidence="4" id="KW-1185">Reference proteome</keyword>
<evidence type="ECO:0000259" key="2">
    <source>
        <dbReference type="Pfam" id="PF14291"/>
    </source>
</evidence>
<proteinExistence type="predicted"/>
<feature type="chain" id="PRO_5040407419" description="DUF4371 domain-containing protein" evidence="1">
    <location>
        <begin position="17"/>
        <end position="123"/>
    </location>
</feature>
<dbReference type="Pfam" id="PF14291">
    <property type="entry name" value="DUF4371"/>
    <property type="match status" value="1"/>
</dbReference>
<organism evidence="3 4">
    <name type="scientific">Psylliodes chrysocephalus</name>
    <dbReference type="NCBI Taxonomy" id="3402493"/>
    <lineage>
        <taxon>Eukaryota</taxon>
        <taxon>Metazoa</taxon>
        <taxon>Ecdysozoa</taxon>
        <taxon>Arthropoda</taxon>
        <taxon>Hexapoda</taxon>
        <taxon>Insecta</taxon>
        <taxon>Pterygota</taxon>
        <taxon>Neoptera</taxon>
        <taxon>Endopterygota</taxon>
        <taxon>Coleoptera</taxon>
        <taxon>Polyphaga</taxon>
        <taxon>Cucujiformia</taxon>
        <taxon>Chrysomeloidea</taxon>
        <taxon>Chrysomelidae</taxon>
        <taxon>Galerucinae</taxon>
        <taxon>Alticini</taxon>
        <taxon>Psylliodes</taxon>
    </lineage>
</organism>
<feature type="signal peptide" evidence="1">
    <location>
        <begin position="1"/>
        <end position="16"/>
    </location>
</feature>
<reference evidence="3" key="1">
    <citation type="submission" date="2022-01" db="EMBL/GenBank/DDBJ databases">
        <authorList>
            <person name="King R."/>
        </authorList>
    </citation>
    <scope>NUCLEOTIDE SEQUENCE</scope>
</reference>
<keyword evidence="1" id="KW-0732">Signal</keyword>
<feature type="domain" description="DUF4371" evidence="2">
    <location>
        <begin position="19"/>
        <end position="118"/>
    </location>
</feature>
<dbReference type="EMBL" id="OV651814">
    <property type="protein sequence ID" value="CAH1106134.1"/>
    <property type="molecule type" value="Genomic_DNA"/>
</dbReference>
<evidence type="ECO:0000313" key="3">
    <source>
        <dbReference type="EMBL" id="CAH1106134.1"/>
    </source>
</evidence>
<dbReference type="Proteomes" id="UP001153636">
    <property type="component" value="Chromosome 2"/>
</dbReference>
<name>A0A9P0CWD9_9CUCU</name>
<sequence>MFKFLLLNIVQLFCDALELALRGHDETEESKNKGVFRELIDFSSELDADLKEHFNKATVVKETTKTIQNELLDCMLGVYHEEVAKEIRKTNYVAIIADETTDVANEFQLLIILRYIDSSKPVE</sequence>
<dbReference type="AlphaFoldDB" id="A0A9P0CWD9"/>
<protein>
    <recommendedName>
        <fullName evidence="2">DUF4371 domain-containing protein</fullName>
    </recommendedName>
</protein>
<gene>
    <name evidence="3" type="ORF">PSYICH_LOCUS7526</name>
</gene>
<dbReference type="InterPro" id="IPR025398">
    <property type="entry name" value="DUF4371"/>
</dbReference>
<accession>A0A9P0CWD9</accession>
<dbReference type="PANTHER" id="PTHR45749">
    <property type="match status" value="1"/>
</dbReference>
<evidence type="ECO:0000313" key="4">
    <source>
        <dbReference type="Proteomes" id="UP001153636"/>
    </source>
</evidence>
<dbReference type="PANTHER" id="PTHR45749:SF28">
    <property type="entry name" value="ZINC FINGER MYM-TYPE PROTEIN 1-LIKE-RELATED"/>
    <property type="match status" value="1"/>
</dbReference>
<dbReference type="OrthoDB" id="6617004at2759"/>